<dbReference type="InterPro" id="IPR050059">
    <property type="entry name" value="ATP_synthase_B_chain"/>
</dbReference>
<evidence type="ECO:0000256" key="11">
    <source>
        <dbReference type="ARBA" id="ARBA00025614"/>
    </source>
</evidence>
<organism evidence="15 16">
    <name type="scientific">Tsuneonella dongtanensis</name>
    <dbReference type="NCBI Taxonomy" id="692370"/>
    <lineage>
        <taxon>Bacteria</taxon>
        <taxon>Pseudomonadati</taxon>
        <taxon>Pseudomonadota</taxon>
        <taxon>Alphaproteobacteria</taxon>
        <taxon>Sphingomonadales</taxon>
        <taxon>Erythrobacteraceae</taxon>
        <taxon>Tsuneonella</taxon>
    </lineage>
</organism>
<dbReference type="EMBL" id="CP016591">
    <property type="protein sequence ID" value="ANY20906.1"/>
    <property type="molecule type" value="Genomic_DNA"/>
</dbReference>
<comment type="function">
    <text evidence="10 13">F(1)F(0) ATP synthase produces ATP from ADP in the presence of a proton or sodium gradient. F-type ATPases consist of two structural domains, F(1) containing the extramembraneous catalytic core and F(0) containing the membrane proton channel, linked together by a central stalk and a peripheral stalk. During catalysis, ATP synthesis in the catalytic domain of F(1) is coupled via a rotary mechanism of the central stalk subunits to proton translocation.</text>
</comment>
<dbReference type="HAMAP" id="MF_01398">
    <property type="entry name" value="ATP_synth_b_bprime"/>
    <property type="match status" value="1"/>
</dbReference>
<keyword evidence="8 13" id="KW-0472">Membrane</keyword>
<evidence type="ECO:0000256" key="2">
    <source>
        <dbReference type="ARBA" id="ARBA00022448"/>
    </source>
</evidence>
<comment type="subunit">
    <text evidence="13">F-type ATPases have 2 components, F(1) - the catalytic core - and F(0) - the membrane proton channel. F(1) has five subunits: alpha(3), beta(3), gamma(1), delta(1), epsilon(1). F(0) has three main subunits: a(1), b(2) and c(10-14). The alpha and beta chains form an alternating ring which encloses part of the gamma chain. F(1) is attached to F(0) by a central stalk formed by the gamma and epsilon chains, while a peripheral stalk is formed by the delta and b chains.</text>
</comment>
<dbReference type="GO" id="GO:0012505">
    <property type="term" value="C:endomembrane system"/>
    <property type="evidence" value="ECO:0007669"/>
    <property type="project" value="UniProtKB-SubCell"/>
</dbReference>
<dbReference type="AlphaFoldDB" id="A0A1B2AFJ3"/>
<accession>A0A1B2AFJ3</accession>
<dbReference type="GO" id="GO:0005886">
    <property type="term" value="C:plasma membrane"/>
    <property type="evidence" value="ECO:0007669"/>
    <property type="project" value="UniProtKB-SubCell"/>
</dbReference>
<keyword evidence="16" id="KW-1185">Reference proteome</keyword>
<comment type="subcellular location">
    <subcellularLocation>
        <location evidence="13">Cell membrane</location>
        <topology evidence="13">Single-pass membrane protein</topology>
    </subcellularLocation>
    <subcellularLocation>
        <location evidence="12">Endomembrane system</location>
        <topology evidence="12">Single-pass membrane protein</topology>
    </subcellularLocation>
</comment>
<keyword evidence="6 13" id="KW-1133">Transmembrane helix</keyword>
<keyword evidence="5 13" id="KW-0375">Hydrogen ion transport</keyword>
<name>A0A1B2AFJ3_9SPHN</name>
<comment type="function">
    <text evidence="11">Component of the F(0) channel, it forms part of the peripheral stalk, linking F(1) to F(0). The b'-subunit is a diverged and duplicated form of b found in plants and photosynthetic bacteria.</text>
</comment>
<keyword evidence="3 13" id="KW-0138">CF(0)</keyword>
<evidence type="ECO:0000313" key="16">
    <source>
        <dbReference type="Proteomes" id="UP000092932"/>
    </source>
</evidence>
<dbReference type="Proteomes" id="UP000092932">
    <property type="component" value="Chromosome"/>
</dbReference>
<comment type="similarity">
    <text evidence="1 13 14">Belongs to the ATPase B chain family.</text>
</comment>
<dbReference type="CDD" id="cd06503">
    <property type="entry name" value="ATP-synt_Fo_b"/>
    <property type="match status" value="1"/>
</dbReference>
<dbReference type="OrthoDB" id="9805716at2"/>
<dbReference type="Pfam" id="PF00430">
    <property type="entry name" value="ATP-synt_B"/>
    <property type="match status" value="1"/>
</dbReference>
<keyword evidence="4 13" id="KW-0812">Transmembrane</keyword>
<dbReference type="GO" id="GO:0046933">
    <property type="term" value="F:proton-transporting ATP synthase activity, rotational mechanism"/>
    <property type="evidence" value="ECO:0007669"/>
    <property type="project" value="UniProtKB-UniRule"/>
</dbReference>
<evidence type="ECO:0000256" key="1">
    <source>
        <dbReference type="ARBA" id="ARBA00005513"/>
    </source>
</evidence>
<evidence type="ECO:0000256" key="4">
    <source>
        <dbReference type="ARBA" id="ARBA00022692"/>
    </source>
</evidence>
<evidence type="ECO:0000256" key="12">
    <source>
        <dbReference type="ARBA" id="ARBA00037847"/>
    </source>
</evidence>
<evidence type="ECO:0000313" key="15">
    <source>
        <dbReference type="EMBL" id="ANY20906.1"/>
    </source>
</evidence>
<evidence type="ECO:0000256" key="9">
    <source>
        <dbReference type="ARBA" id="ARBA00023310"/>
    </source>
</evidence>
<sequence>MPQISQLALVYQSQWFWLALTLAVIFFVVGRGILPKVETTIDARDAQIAADLAEAERLRAEADAAEEGWRSKINAVHAEAAAQAAAAKAKATADADKRIAKASAELAQKTAEAEAQLDAARASALAEIEGVAAEAAQDIVAKLTGAKVTDAAARKAVAGAMTHA</sequence>
<evidence type="ECO:0000256" key="10">
    <source>
        <dbReference type="ARBA" id="ARBA00025198"/>
    </source>
</evidence>
<keyword evidence="2 13" id="KW-0813">Transport</keyword>
<dbReference type="RefSeq" id="WP_067680384.1">
    <property type="nucleotide sequence ID" value="NZ_CP016591.1"/>
</dbReference>
<evidence type="ECO:0000256" key="6">
    <source>
        <dbReference type="ARBA" id="ARBA00022989"/>
    </source>
</evidence>
<keyword evidence="9 13" id="KW-0066">ATP synthesis</keyword>
<dbReference type="GO" id="GO:0046961">
    <property type="term" value="F:proton-transporting ATPase activity, rotational mechanism"/>
    <property type="evidence" value="ECO:0007669"/>
    <property type="project" value="TreeGrafter"/>
</dbReference>
<dbReference type="PANTHER" id="PTHR33445">
    <property type="entry name" value="ATP SYNTHASE SUBUNIT B', CHLOROPLASTIC"/>
    <property type="match status" value="1"/>
</dbReference>
<evidence type="ECO:0000256" key="7">
    <source>
        <dbReference type="ARBA" id="ARBA00023065"/>
    </source>
</evidence>
<protein>
    <recommendedName>
        <fullName evidence="13">ATP synthase subunit b</fullName>
    </recommendedName>
    <alternativeName>
        <fullName evidence="13">ATP synthase F(0) sector subunit b</fullName>
    </alternativeName>
    <alternativeName>
        <fullName evidence="13">ATPase subunit I</fullName>
    </alternativeName>
    <alternativeName>
        <fullName evidence="13">F-type ATPase subunit b</fullName>
        <shortName evidence="13">F-ATPase subunit b</shortName>
    </alternativeName>
</protein>
<evidence type="ECO:0000256" key="13">
    <source>
        <dbReference type="HAMAP-Rule" id="MF_01398"/>
    </source>
</evidence>
<dbReference type="InterPro" id="IPR002146">
    <property type="entry name" value="ATP_synth_b/b'su_bac/chlpt"/>
</dbReference>
<dbReference type="PANTHER" id="PTHR33445:SF1">
    <property type="entry name" value="ATP SYNTHASE SUBUNIT B"/>
    <property type="match status" value="1"/>
</dbReference>
<dbReference type="STRING" id="692370.A6F68_02408"/>
<evidence type="ECO:0000256" key="8">
    <source>
        <dbReference type="ARBA" id="ARBA00023136"/>
    </source>
</evidence>
<dbReference type="GO" id="GO:0045259">
    <property type="term" value="C:proton-transporting ATP synthase complex"/>
    <property type="evidence" value="ECO:0007669"/>
    <property type="project" value="UniProtKB-KW"/>
</dbReference>
<evidence type="ECO:0000256" key="14">
    <source>
        <dbReference type="RuleBase" id="RU003848"/>
    </source>
</evidence>
<feature type="transmembrane region" description="Helical" evidence="13">
    <location>
        <begin position="15"/>
        <end position="34"/>
    </location>
</feature>
<evidence type="ECO:0000256" key="3">
    <source>
        <dbReference type="ARBA" id="ARBA00022547"/>
    </source>
</evidence>
<keyword evidence="7 13" id="KW-0406">Ion transport</keyword>
<dbReference type="KEGG" id="ado:A6F68_02408"/>
<keyword evidence="13" id="KW-1003">Cell membrane</keyword>
<gene>
    <name evidence="15" type="primary">atpF2</name>
    <name evidence="13" type="synonym">atpF</name>
    <name evidence="15" type="ORF">A6F68_02408</name>
</gene>
<evidence type="ECO:0000256" key="5">
    <source>
        <dbReference type="ARBA" id="ARBA00022781"/>
    </source>
</evidence>
<proteinExistence type="inferred from homology"/>
<reference evidence="15 16" key="1">
    <citation type="submission" date="2016-07" db="EMBL/GenBank/DDBJ databases">
        <title>Complete genome sequence of Altererythrobacter dongtanensis KCTC 22672, a type strain with esterase isolated from tidal flat.</title>
        <authorList>
            <person name="Cheng H."/>
            <person name="Wu Y.-H."/>
            <person name="Zhou P."/>
            <person name="Huo Y.-Y."/>
            <person name="Wang C.-S."/>
            <person name="Xu X.-W."/>
        </authorList>
    </citation>
    <scope>NUCLEOTIDE SEQUENCE [LARGE SCALE GENOMIC DNA]</scope>
    <source>
        <strain evidence="15 16">KCTC 22672</strain>
    </source>
</reference>